<dbReference type="GO" id="GO:0005829">
    <property type="term" value="C:cytosol"/>
    <property type="evidence" value="ECO:0007669"/>
    <property type="project" value="TreeGrafter"/>
</dbReference>
<dbReference type="PIRSF" id="PIRSF005902">
    <property type="entry name" value="DNase_TatD"/>
    <property type="match status" value="1"/>
</dbReference>
<dbReference type="GO" id="GO:0046872">
    <property type="term" value="F:metal ion binding"/>
    <property type="evidence" value="ECO:0007669"/>
    <property type="project" value="UniProtKB-KW"/>
</dbReference>
<dbReference type="Proteomes" id="UP000196125">
    <property type="component" value="Unassembled WGS sequence"/>
</dbReference>
<feature type="binding site" evidence="3">
    <location>
        <position position="233"/>
    </location>
    <ligand>
        <name>a divalent metal cation</name>
        <dbReference type="ChEBI" id="CHEBI:60240"/>
        <label>1</label>
    </ligand>
</feature>
<feature type="binding site" evidence="3">
    <location>
        <position position="183"/>
    </location>
    <ligand>
        <name>a divalent metal cation</name>
        <dbReference type="ChEBI" id="CHEBI:60240"/>
        <label>2</label>
    </ligand>
</feature>
<sequence>MQSKSMEKIVKPRLFDTHCHFDFQPFQSDTALSWQQTYDAGVTRLLIPSVGMNNWDAVKKLTTMAPQQLFYALGFHPYFLTTDTGFMTGTGSMTDGGAMNLRERISCLEAYLAEHDENCVAIGECGLDAIVDVPLSSQEEIFIAQLSVARDAGLPVILHSRKTQARLLQLLKQHKFTQGGVLHAFSGSEQQAQAFIQLGFKIGVGGVITYPRAAKTRRTVARLPLDALVLETDAPDMPLYGLQGQDNHPKYLPLVLQELAQLRACSITDIAETLWFNSHQIFGLHCS</sequence>
<evidence type="ECO:0000313" key="5">
    <source>
        <dbReference type="Proteomes" id="UP000196125"/>
    </source>
</evidence>
<proteinExistence type="inferred from homology"/>
<dbReference type="InterPro" id="IPR032466">
    <property type="entry name" value="Metal_Hydrolase"/>
</dbReference>
<dbReference type="EC" id="3.1.21.-" evidence="4"/>
<dbReference type="Gene3D" id="3.20.20.140">
    <property type="entry name" value="Metal-dependent hydrolases"/>
    <property type="match status" value="1"/>
</dbReference>
<name>A0A1Y6IRJ2_9VIBR</name>
<gene>
    <name evidence="4" type="primary">yjjV</name>
    <name evidence="4" type="ORF">VIM7927_01524</name>
</gene>
<dbReference type="Pfam" id="PF01026">
    <property type="entry name" value="TatD_DNase"/>
    <property type="match status" value="1"/>
</dbReference>
<dbReference type="PROSITE" id="PS01137">
    <property type="entry name" value="TATD_1"/>
    <property type="match status" value="1"/>
</dbReference>
<reference evidence="4 5" key="1">
    <citation type="submission" date="2017-05" db="EMBL/GenBank/DDBJ databases">
        <authorList>
            <person name="Song R."/>
            <person name="Chenine A.L."/>
            <person name="Ruprecht R.M."/>
        </authorList>
    </citation>
    <scope>NUCLEOTIDE SEQUENCE [LARGE SCALE GENOMIC DNA]</scope>
    <source>
        <strain evidence="4 5">CECT 7927</strain>
    </source>
</reference>
<dbReference type="PROSITE" id="PS01091">
    <property type="entry name" value="TATD_3"/>
    <property type="match status" value="1"/>
</dbReference>
<comment type="similarity">
    <text evidence="1">Belongs to the metallo-dependent hydrolases superfamily. TatD-type hydrolase family.</text>
</comment>
<dbReference type="GO" id="GO:0016788">
    <property type="term" value="F:hydrolase activity, acting on ester bonds"/>
    <property type="evidence" value="ECO:0007669"/>
    <property type="project" value="InterPro"/>
</dbReference>
<keyword evidence="2 4" id="KW-0378">Hydrolase</keyword>
<feature type="binding site" evidence="3">
    <location>
        <position position="124"/>
    </location>
    <ligand>
        <name>a divalent metal cation</name>
        <dbReference type="ChEBI" id="CHEBI:60240"/>
        <label>1</label>
    </ligand>
</feature>
<dbReference type="AlphaFoldDB" id="A0A1Y6IRJ2"/>
<dbReference type="InterPro" id="IPR018228">
    <property type="entry name" value="DNase_TatD-rel_CS"/>
</dbReference>
<keyword evidence="3" id="KW-0479">Metal-binding</keyword>
<evidence type="ECO:0000313" key="4">
    <source>
        <dbReference type="EMBL" id="SMS00274.1"/>
    </source>
</evidence>
<dbReference type="InterPro" id="IPR001130">
    <property type="entry name" value="TatD-like"/>
</dbReference>
<dbReference type="PANTHER" id="PTHR46124:SF3">
    <property type="entry name" value="HYDROLASE"/>
    <property type="match status" value="1"/>
</dbReference>
<organism evidence="4 5">
    <name type="scientific">Vibrio mangrovi</name>
    <dbReference type="NCBI Taxonomy" id="474394"/>
    <lineage>
        <taxon>Bacteria</taxon>
        <taxon>Pseudomonadati</taxon>
        <taxon>Pseudomonadota</taxon>
        <taxon>Gammaproteobacteria</taxon>
        <taxon>Vibrionales</taxon>
        <taxon>Vibrionaceae</taxon>
        <taxon>Vibrio</taxon>
    </lineage>
</organism>
<dbReference type="EMBL" id="FXXI01000002">
    <property type="protein sequence ID" value="SMS00274.1"/>
    <property type="molecule type" value="Genomic_DNA"/>
</dbReference>
<evidence type="ECO:0000256" key="2">
    <source>
        <dbReference type="ARBA" id="ARBA00022801"/>
    </source>
</evidence>
<protein>
    <submittedName>
        <fullName evidence="4">Putative deoxyribonuclease YjjV</fullName>
        <ecNumber evidence="4">3.1.21.-</ecNumber>
    </submittedName>
</protein>
<accession>A0A1Y6IRJ2</accession>
<dbReference type="SUPFAM" id="SSF51556">
    <property type="entry name" value="Metallo-dependent hydrolases"/>
    <property type="match status" value="1"/>
</dbReference>
<feature type="binding site" evidence="3">
    <location>
        <position position="18"/>
    </location>
    <ligand>
        <name>a divalent metal cation</name>
        <dbReference type="ChEBI" id="CHEBI:60240"/>
        <label>1</label>
    </ligand>
</feature>
<evidence type="ECO:0000256" key="3">
    <source>
        <dbReference type="PIRSR" id="PIRSR005902-1"/>
    </source>
</evidence>
<evidence type="ECO:0000256" key="1">
    <source>
        <dbReference type="ARBA" id="ARBA00009275"/>
    </source>
</evidence>
<feature type="binding site" evidence="3">
    <location>
        <position position="159"/>
    </location>
    <ligand>
        <name>a divalent metal cation</name>
        <dbReference type="ChEBI" id="CHEBI:60240"/>
        <label>2</label>
    </ligand>
</feature>
<feature type="binding site" evidence="3">
    <location>
        <position position="20"/>
    </location>
    <ligand>
        <name>a divalent metal cation</name>
        <dbReference type="ChEBI" id="CHEBI:60240"/>
        <label>1</label>
    </ligand>
</feature>
<dbReference type="PANTHER" id="PTHR46124">
    <property type="entry name" value="D-AMINOACYL-TRNA DEACYLASE"/>
    <property type="match status" value="1"/>
</dbReference>
<dbReference type="CDD" id="cd01310">
    <property type="entry name" value="TatD_DNAse"/>
    <property type="match status" value="1"/>
</dbReference>